<dbReference type="Pfam" id="PF02800">
    <property type="entry name" value="Gp_dh_C"/>
    <property type="match status" value="1"/>
</dbReference>
<dbReference type="SUPFAM" id="SSF51735">
    <property type="entry name" value="NAD(P)-binding Rossmann-fold domains"/>
    <property type="match status" value="1"/>
</dbReference>
<keyword evidence="3 9" id="KW-0560">Oxidoreductase</keyword>
<evidence type="ECO:0000256" key="1">
    <source>
        <dbReference type="ARBA" id="ARBA00007406"/>
    </source>
</evidence>
<dbReference type="GO" id="GO:0050661">
    <property type="term" value="F:NADP binding"/>
    <property type="evidence" value="ECO:0007669"/>
    <property type="project" value="InterPro"/>
</dbReference>
<feature type="active site" description="Nucleophile" evidence="4">
    <location>
        <position position="148"/>
    </location>
</feature>
<dbReference type="PRINTS" id="PR00078">
    <property type="entry name" value="G3PDHDRGNASE"/>
</dbReference>
<evidence type="ECO:0000256" key="9">
    <source>
        <dbReference type="RuleBase" id="RU361160"/>
    </source>
</evidence>
<gene>
    <name evidence="11" type="primary">gap</name>
    <name evidence="11" type="ORF">ENW96_10150</name>
</gene>
<reference evidence="11" key="1">
    <citation type="journal article" date="2020" name="mSystems">
        <title>Genome- and Community-Level Interaction Insights into Carbon Utilization and Element Cycling Functions of Hydrothermarchaeota in Hydrothermal Sediment.</title>
        <authorList>
            <person name="Zhou Z."/>
            <person name="Liu Y."/>
            <person name="Xu W."/>
            <person name="Pan J."/>
            <person name="Luo Z.H."/>
            <person name="Li M."/>
        </authorList>
    </citation>
    <scope>NUCLEOTIDE SEQUENCE [LARGE SCALE GENOMIC DNA]</scope>
    <source>
        <strain evidence="11">SpSt-897</strain>
    </source>
</reference>
<evidence type="ECO:0000256" key="8">
    <source>
        <dbReference type="RuleBase" id="RU000397"/>
    </source>
</evidence>
<dbReference type="Gene3D" id="3.30.360.10">
    <property type="entry name" value="Dihydrodipicolinate Reductase, domain 2"/>
    <property type="match status" value="1"/>
</dbReference>
<dbReference type="Gene3D" id="3.40.50.720">
    <property type="entry name" value="NAD(P)-binding Rossmann-like Domain"/>
    <property type="match status" value="1"/>
</dbReference>
<dbReference type="PROSITE" id="PS00071">
    <property type="entry name" value="GAPDH"/>
    <property type="match status" value="1"/>
</dbReference>
<dbReference type="PIRSF" id="PIRSF000149">
    <property type="entry name" value="GAP_DH"/>
    <property type="match status" value="1"/>
</dbReference>
<dbReference type="InterPro" id="IPR020831">
    <property type="entry name" value="GlycerAld/Erythrose_P_DH"/>
</dbReference>
<evidence type="ECO:0000256" key="2">
    <source>
        <dbReference type="ARBA" id="ARBA00011881"/>
    </source>
</evidence>
<dbReference type="GO" id="GO:0006006">
    <property type="term" value="P:glucose metabolic process"/>
    <property type="evidence" value="ECO:0007669"/>
    <property type="project" value="InterPro"/>
</dbReference>
<evidence type="ECO:0000256" key="3">
    <source>
        <dbReference type="ARBA" id="ARBA00023002"/>
    </source>
</evidence>
<dbReference type="FunFam" id="3.30.360.10:FF:000002">
    <property type="entry name" value="Glyceraldehyde-3-phosphate dehydrogenase"/>
    <property type="match status" value="1"/>
</dbReference>
<feature type="binding site" evidence="6">
    <location>
        <position position="33"/>
    </location>
    <ligand>
        <name>NAD(+)</name>
        <dbReference type="ChEBI" id="CHEBI:57540"/>
    </ligand>
</feature>
<protein>
    <recommendedName>
        <fullName evidence="9">Glyceraldehyde-3-phosphate dehydrogenase</fullName>
        <ecNumber evidence="9">1.2.1.-</ecNumber>
    </recommendedName>
</protein>
<feature type="site" description="Activates thiol group during catalysis" evidence="7">
    <location>
        <position position="175"/>
    </location>
</feature>
<dbReference type="FunFam" id="3.40.50.720:FF:000001">
    <property type="entry name" value="Glyceraldehyde-3-phosphate dehydrogenase"/>
    <property type="match status" value="1"/>
</dbReference>
<feature type="binding site" evidence="5">
    <location>
        <position position="178"/>
    </location>
    <ligand>
        <name>D-glyceraldehyde 3-phosphate</name>
        <dbReference type="ChEBI" id="CHEBI:59776"/>
    </ligand>
</feature>
<dbReference type="NCBIfam" id="TIGR01534">
    <property type="entry name" value="GAPDH-I"/>
    <property type="match status" value="1"/>
</dbReference>
<proteinExistence type="inferred from homology"/>
<evidence type="ECO:0000256" key="5">
    <source>
        <dbReference type="PIRSR" id="PIRSR000149-2"/>
    </source>
</evidence>
<dbReference type="GO" id="GO:0051287">
    <property type="term" value="F:NAD binding"/>
    <property type="evidence" value="ECO:0007669"/>
    <property type="project" value="InterPro"/>
</dbReference>
<accession>A0A7C3ZBE3</accession>
<dbReference type="InterPro" id="IPR036291">
    <property type="entry name" value="NAD(P)-bd_dom_sf"/>
</dbReference>
<comment type="similarity">
    <text evidence="1 8">Belongs to the glyceraldehyde-3-phosphate dehydrogenase family.</text>
</comment>
<sequence length="329" mass="35774">MAKVAINGMGRIGRAALKIILDSTNLDVVAVNDLMPLDNLVYLLKYDTVYGRYHRKVEMQGGDLVIDGKTIRFLSVKDPAQLPWKDMGIDLVFESTGVFTNTEGLQKHIQAGARYVLLSAPPKDVMCTIVHGVTEPPPGEKAYSCASCTTNCIAPVVEIIGRHIGIKKATMTTIHAYTSSQAIVDGPAKKWARGRAGAANFVPTSTGAAKAVTDILPQYKGRFDGVAVRGPVPCGSLADIVMVLEKPTTVEEVNNILRKESESPRYKDILGVAEDPLVSSDIIKDPRASVVELSMTQVVDGDLLKVMTWYDNEWGYTNQMVREAVRLIG</sequence>
<evidence type="ECO:0000313" key="11">
    <source>
        <dbReference type="EMBL" id="HGF34733.1"/>
    </source>
</evidence>
<dbReference type="CDD" id="cd05214">
    <property type="entry name" value="GAPDH_I_N"/>
    <property type="match status" value="1"/>
</dbReference>
<dbReference type="SUPFAM" id="SSF55347">
    <property type="entry name" value="Glyceraldehyde-3-phosphate dehydrogenase-like, C-terminal domain"/>
    <property type="match status" value="1"/>
</dbReference>
<dbReference type="CDD" id="cd18126">
    <property type="entry name" value="GAPDH_I_C"/>
    <property type="match status" value="1"/>
</dbReference>
<dbReference type="Pfam" id="PF00044">
    <property type="entry name" value="Gp_dh_N"/>
    <property type="match status" value="1"/>
</dbReference>
<feature type="binding site" evidence="5">
    <location>
        <begin position="206"/>
        <end position="207"/>
    </location>
    <ligand>
        <name>D-glyceraldehyde 3-phosphate</name>
        <dbReference type="ChEBI" id="CHEBI:59776"/>
    </ligand>
</feature>
<feature type="binding site" evidence="5">
    <location>
        <begin position="147"/>
        <end position="149"/>
    </location>
    <ligand>
        <name>D-glyceraldehyde 3-phosphate</name>
        <dbReference type="ChEBI" id="CHEBI:59776"/>
    </ligand>
</feature>
<dbReference type="SMART" id="SM00846">
    <property type="entry name" value="Gp_dh_N"/>
    <property type="match status" value="1"/>
</dbReference>
<dbReference type="InterPro" id="IPR020828">
    <property type="entry name" value="GlycerAld_3-P_DH_NAD(P)-bd"/>
</dbReference>
<dbReference type="PANTHER" id="PTHR43148">
    <property type="entry name" value="GLYCERALDEHYDE-3-PHOSPHATE DEHYDROGENASE 2"/>
    <property type="match status" value="1"/>
</dbReference>
<evidence type="ECO:0000256" key="6">
    <source>
        <dbReference type="PIRSR" id="PIRSR000149-3"/>
    </source>
</evidence>
<feature type="domain" description="Glyceraldehyde 3-phosphate dehydrogenase NAD(P) binding" evidence="10">
    <location>
        <begin position="2"/>
        <end position="148"/>
    </location>
</feature>
<evidence type="ECO:0000256" key="4">
    <source>
        <dbReference type="PIRSR" id="PIRSR000149-1"/>
    </source>
</evidence>
<dbReference type="InterPro" id="IPR006424">
    <property type="entry name" value="Glyceraldehyde-3-P_DH_1"/>
</dbReference>
<comment type="caution">
    <text evidence="11">The sequence shown here is derived from an EMBL/GenBank/DDBJ whole genome shotgun (WGS) entry which is preliminary data.</text>
</comment>
<dbReference type="EC" id="1.2.1.-" evidence="9"/>
<evidence type="ECO:0000259" key="10">
    <source>
        <dbReference type="SMART" id="SM00846"/>
    </source>
</evidence>
<feature type="binding site" evidence="6">
    <location>
        <begin position="11"/>
        <end position="12"/>
    </location>
    <ligand>
        <name>NAD(+)</name>
        <dbReference type="ChEBI" id="CHEBI:57540"/>
    </ligand>
</feature>
<dbReference type="InterPro" id="IPR020830">
    <property type="entry name" value="GlycerAld_3-P_DH_AS"/>
</dbReference>
<keyword evidence="6" id="KW-0520">NAD</keyword>
<dbReference type="GO" id="GO:0016620">
    <property type="term" value="F:oxidoreductase activity, acting on the aldehyde or oxo group of donors, NAD or NADP as acceptor"/>
    <property type="evidence" value="ECO:0007669"/>
    <property type="project" value="InterPro"/>
</dbReference>
<name>A0A7C3ZBE3_9BACT</name>
<feature type="binding site" evidence="6">
    <location>
        <position position="119"/>
    </location>
    <ligand>
        <name>NAD(+)</name>
        <dbReference type="ChEBI" id="CHEBI:57540"/>
    </ligand>
</feature>
<dbReference type="InterPro" id="IPR020829">
    <property type="entry name" value="GlycerAld_3-P_DH_cat"/>
</dbReference>
<keyword evidence="6" id="KW-0547">Nucleotide-binding</keyword>
<organism evidence="11">
    <name type="scientific">Desulfobacca acetoxidans</name>
    <dbReference type="NCBI Taxonomy" id="60893"/>
    <lineage>
        <taxon>Bacteria</taxon>
        <taxon>Pseudomonadati</taxon>
        <taxon>Thermodesulfobacteriota</taxon>
        <taxon>Desulfobaccia</taxon>
        <taxon>Desulfobaccales</taxon>
        <taxon>Desulfobaccaceae</taxon>
        <taxon>Desulfobacca</taxon>
    </lineage>
</organism>
<dbReference type="EMBL" id="DTMF01000251">
    <property type="protein sequence ID" value="HGF34733.1"/>
    <property type="molecule type" value="Genomic_DNA"/>
</dbReference>
<feature type="binding site" evidence="5">
    <location>
        <position position="229"/>
    </location>
    <ligand>
        <name>D-glyceraldehyde 3-phosphate</name>
        <dbReference type="ChEBI" id="CHEBI:59776"/>
    </ligand>
</feature>
<dbReference type="AlphaFoldDB" id="A0A7C3ZBE3"/>
<evidence type="ECO:0000256" key="7">
    <source>
        <dbReference type="PIRSR" id="PIRSR000149-4"/>
    </source>
</evidence>
<feature type="binding site" evidence="6">
    <location>
        <position position="312"/>
    </location>
    <ligand>
        <name>NAD(+)</name>
        <dbReference type="ChEBI" id="CHEBI:57540"/>
    </ligand>
</feature>
<comment type="subunit">
    <text evidence="2">Homotetramer.</text>
</comment>